<dbReference type="EMBL" id="BTGU01000096">
    <property type="protein sequence ID" value="GMN60232.1"/>
    <property type="molecule type" value="Genomic_DNA"/>
</dbReference>
<accession>A0AA88J2Q0</accession>
<evidence type="ECO:0000256" key="1">
    <source>
        <dbReference type="SAM" id="MobiDB-lite"/>
    </source>
</evidence>
<keyword evidence="3" id="KW-1185">Reference proteome</keyword>
<comment type="caution">
    <text evidence="2">The sequence shown here is derived from an EMBL/GenBank/DDBJ whole genome shotgun (WGS) entry which is preliminary data.</text>
</comment>
<proteinExistence type="predicted"/>
<feature type="region of interest" description="Disordered" evidence="1">
    <location>
        <begin position="571"/>
        <end position="591"/>
    </location>
</feature>
<gene>
    <name evidence="2" type="ORF">TIFTF001_029323</name>
</gene>
<name>A0AA88J2Q0_FICCA</name>
<evidence type="ECO:0000313" key="2">
    <source>
        <dbReference type="EMBL" id="GMN60232.1"/>
    </source>
</evidence>
<sequence>MREANWGESRAGLAGAEDMGRISSGPDGENEENLTQELCGPNLSHTGGSLLDFSCCLLFTCGRSPKNGMGNVLWLPSVGLVSCSRSKELDLVPQLYAIFRFMADILVEVVLLILVPTGPVHFDLAGFPKLSPLVDLVHHMYCHGDRGSVLMEPSLGHDMSLIEEFCPLMYFSASECFWDIPLNCTKYEVTFFEDFALRNTAEKALDNYLNESIISGISLRYHCRAVPARVELLLEVVQFVTVVCLELWWSFDRVIFSASTTTDPCSFKVVEYRGPAPVEYHRTFSVLISINLPRATTSVETDSSRSARVRDQITLGALELSKGVGKYPKGLHQVLDVPGEDLRLCGFLQCSCTTPAWGLPSASRTGMQVVWRASERKTWMIGKWLLERHNALIPCAVVLRLVSCKREASRSEGDTRWVCAKGTLMLNQVVEGCTKIGTRTGTVTGTGCQVSGGVEQWVWHALPQYRCQPVRDGVAGAEWAYHYEKDLVIVREILLGSIPRNSMVICSRFSKERQKSLLNLTCLFPWWIGGLQRGNDYTINIVFGFSLGVLKFSRALETKISEVRLMSRRSMNSSRSRDEHLGCRPSMSGEG</sequence>
<dbReference type="AlphaFoldDB" id="A0AA88J2Q0"/>
<evidence type="ECO:0000313" key="3">
    <source>
        <dbReference type="Proteomes" id="UP001187192"/>
    </source>
</evidence>
<dbReference type="Proteomes" id="UP001187192">
    <property type="component" value="Unassembled WGS sequence"/>
</dbReference>
<reference evidence="2" key="1">
    <citation type="submission" date="2023-07" db="EMBL/GenBank/DDBJ databases">
        <title>draft genome sequence of fig (Ficus carica).</title>
        <authorList>
            <person name="Takahashi T."/>
            <person name="Nishimura K."/>
        </authorList>
    </citation>
    <scope>NUCLEOTIDE SEQUENCE</scope>
</reference>
<organism evidence="2 3">
    <name type="scientific">Ficus carica</name>
    <name type="common">Common fig</name>
    <dbReference type="NCBI Taxonomy" id="3494"/>
    <lineage>
        <taxon>Eukaryota</taxon>
        <taxon>Viridiplantae</taxon>
        <taxon>Streptophyta</taxon>
        <taxon>Embryophyta</taxon>
        <taxon>Tracheophyta</taxon>
        <taxon>Spermatophyta</taxon>
        <taxon>Magnoliopsida</taxon>
        <taxon>eudicotyledons</taxon>
        <taxon>Gunneridae</taxon>
        <taxon>Pentapetalae</taxon>
        <taxon>rosids</taxon>
        <taxon>fabids</taxon>
        <taxon>Rosales</taxon>
        <taxon>Moraceae</taxon>
        <taxon>Ficeae</taxon>
        <taxon>Ficus</taxon>
    </lineage>
</organism>
<protein>
    <submittedName>
        <fullName evidence="2">Uncharacterized protein</fullName>
    </submittedName>
</protein>